<feature type="chain" id="PRO_5028886333" description="Right handed beta helix domain-containing protein" evidence="1">
    <location>
        <begin position="23"/>
        <end position="413"/>
    </location>
</feature>
<dbReference type="Proteomes" id="UP000515292">
    <property type="component" value="Chromosome"/>
</dbReference>
<dbReference type="AlphaFoldDB" id="A0A7G5IFS1"/>
<dbReference type="InterPro" id="IPR012334">
    <property type="entry name" value="Pectin_lyas_fold"/>
</dbReference>
<dbReference type="RefSeq" id="WP_182295058.1">
    <property type="nucleotide sequence ID" value="NZ_CP059851.1"/>
</dbReference>
<evidence type="ECO:0008006" key="4">
    <source>
        <dbReference type="Google" id="ProtNLM"/>
    </source>
</evidence>
<protein>
    <recommendedName>
        <fullName evidence="4">Right handed beta helix domain-containing protein</fullName>
    </recommendedName>
</protein>
<sequence length="413" mass="42697">MIGCVLRALAVLCATWTGAVQATAIFTVSSAAELTALLRTLTQPAEVQLSPGNYGEVRLTGVTARVTLRSANPAARATFDRLWISDSAAVTVSGIDIALRLGANEGVTTAGMLVRNSRDISLVDMGFSGSPDDNPNNDGLLLRLLNVTRALVLNCRFAEARAALFVERSRGVIVASSEVSIAREGFNFSTVQSVLVDRNRFTAIRPNLDAGDHADAIQFFVGAGSGSSGVTISNNAMLLHDTVSQGIFVRNESGLAANAFRNFAILNNAYVGQVRNGVTVIGLEGGLIAGNTLLAAPGWVLEPALTARDSIDIVMERNIAPWHLFINTPGAAANSVTLANRSNPGGPGVNSQVTGDPAVAPLTAGDFTVRPGSLAATLGAGFVEVGFIGVGAAEQGSARMAALLAQLATMAPD</sequence>
<evidence type="ECO:0000256" key="1">
    <source>
        <dbReference type="SAM" id="SignalP"/>
    </source>
</evidence>
<name>A0A7G5IFS1_9SPHN</name>
<evidence type="ECO:0000313" key="3">
    <source>
        <dbReference type="Proteomes" id="UP000515292"/>
    </source>
</evidence>
<dbReference type="KEGG" id="sand:H3309_12685"/>
<dbReference type="Gene3D" id="2.160.20.10">
    <property type="entry name" value="Single-stranded right-handed beta-helix, Pectin lyase-like"/>
    <property type="match status" value="1"/>
</dbReference>
<gene>
    <name evidence="2" type="ORF">H3309_12685</name>
</gene>
<keyword evidence="1" id="KW-0732">Signal</keyword>
<organism evidence="2 3">
    <name type="scientific">Sandaracinobacteroides saxicola</name>
    <dbReference type="NCBI Taxonomy" id="2759707"/>
    <lineage>
        <taxon>Bacteria</taxon>
        <taxon>Pseudomonadati</taxon>
        <taxon>Pseudomonadota</taxon>
        <taxon>Alphaproteobacteria</taxon>
        <taxon>Sphingomonadales</taxon>
        <taxon>Sphingosinicellaceae</taxon>
        <taxon>Sandaracinobacteroides</taxon>
    </lineage>
</organism>
<proteinExistence type="predicted"/>
<feature type="signal peptide" evidence="1">
    <location>
        <begin position="1"/>
        <end position="22"/>
    </location>
</feature>
<dbReference type="EMBL" id="CP059851">
    <property type="protein sequence ID" value="QMW22213.1"/>
    <property type="molecule type" value="Genomic_DNA"/>
</dbReference>
<dbReference type="SUPFAM" id="SSF51126">
    <property type="entry name" value="Pectin lyase-like"/>
    <property type="match status" value="1"/>
</dbReference>
<reference evidence="2 3" key="1">
    <citation type="submission" date="2020-07" db="EMBL/GenBank/DDBJ databases">
        <title>Complete genome sequence for Sandaracinobacter sp. M6.</title>
        <authorList>
            <person name="Tang Y."/>
            <person name="Liu Q."/>
            <person name="Guo Z."/>
            <person name="Lei P."/>
            <person name="Huang B."/>
        </authorList>
    </citation>
    <scope>NUCLEOTIDE SEQUENCE [LARGE SCALE GENOMIC DNA]</scope>
    <source>
        <strain evidence="2 3">M6</strain>
    </source>
</reference>
<keyword evidence="3" id="KW-1185">Reference proteome</keyword>
<accession>A0A7G5IFS1</accession>
<evidence type="ECO:0000313" key="2">
    <source>
        <dbReference type="EMBL" id="QMW22213.1"/>
    </source>
</evidence>
<dbReference type="InterPro" id="IPR011050">
    <property type="entry name" value="Pectin_lyase_fold/virulence"/>
</dbReference>